<evidence type="ECO:0000313" key="1">
    <source>
        <dbReference type="EMBL" id="EKC53562.1"/>
    </source>
</evidence>
<protein>
    <submittedName>
        <fullName evidence="1">Uncharacterized protein</fullName>
    </submittedName>
</protein>
<dbReference type="AlphaFoldDB" id="K1RYL0"/>
<dbReference type="EMBL" id="AJWZ01008635">
    <property type="protein sequence ID" value="EKC53562.1"/>
    <property type="molecule type" value="Genomic_DNA"/>
</dbReference>
<accession>K1RYL0</accession>
<reference evidence="1" key="1">
    <citation type="journal article" date="2013" name="Environ. Microbiol.">
        <title>Microbiota from the distal guts of lean and obese adolescents exhibit partial functional redundancy besides clear differences in community structure.</title>
        <authorList>
            <person name="Ferrer M."/>
            <person name="Ruiz A."/>
            <person name="Lanza F."/>
            <person name="Haange S.B."/>
            <person name="Oberbach A."/>
            <person name="Till H."/>
            <person name="Bargiela R."/>
            <person name="Campoy C."/>
            <person name="Segura M.T."/>
            <person name="Richter M."/>
            <person name="von Bergen M."/>
            <person name="Seifert J."/>
            <person name="Suarez A."/>
        </authorList>
    </citation>
    <scope>NUCLEOTIDE SEQUENCE</scope>
</reference>
<name>K1RYL0_9ZZZZ</name>
<organism evidence="1">
    <name type="scientific">human gut metagenome</name>
    <dbReference type="NCBI Taxonomy" id="408170"/>
    <lineage>
        <taxon>unclassified sequences</taxon>
        <taxon>metagenomes</taxon>
        <taxon>organismal metagenomes</taxon>
    </lineage>
</organism>
<feature type="non-terminal residue" evidence="1">
    <location>
        <position position="181"/>
    </location>
</feature>
<sequence>MAEYIREVEKIIDAYHKQNPLFSLNRKTALYNALTVFEDACRLGGTTNLALIGDSLEYSMLIREQLDSLNVLIQWIFQDCSHKDTDTLEMKIIFERYLEAAQLLELQAKPYSPICSAYISYSRGYFSATVNETQKKITFLDNPENRSIVISDMVESILRDQSTGLKFPPVQDLSLANSKLI</sequence>
<comment type="caution">
    <text evidence="1">The sequence shown here is derived from an EMBL/GenBank/DDBJ whole genome shotgun (WGS) entry which is preliminary data.</text>
</comment>
<gene>
    <name evidence="1" type="ORF">OBE_12529</name>
</gene>
<proteinExistence type="predicted"/>